<evidence type="ECO:0000313" key="5">
    <source>
        <dbReference type="Proteomes" id="UP000323176"/>
    </source>
</evidence>
<gene>
    <name evidence="4" type="ORF">EPJ72_01880</name>
</gene>
<dbReference type="InterPro" id="IPR019734">
    <property type="entry name" value="TPR_rpt"/>
</dbReference>
<proteinExistence type="predicted"/>
<keyword evidence="1" id="KW-0677">Repeat</keyword>
<dbReference type="EMBL" id="SAXY01000012">
    <property type="protein sequence ID" value="TXJ46541.1"/>
    <property type="molecule type" value="Genomic_DNA"/>
</dbReference>
<sequence>MDNIENEIKEIIKEPKENILTAINTLIEKNNLDYAKKIALQLINKKPNYKEGYLVLSDIFYEEEDYKSVIHILDKALEYLPKDKDILESKIEALISTYKYEEAKSTIEEIISLGNVNASVYGQYGVLLSIEMKYKEAIEKFKMAISLDKEDVLSMINMSIVYAAIYEYDNAIEILEKALNISKDSNIQEKIDNIKKQKENSMFHFSKFTAINAKPDKFNLIVPENFNACIENNVLKIENDEKTISILLSYDNSKYDEKEITQILNNFKAENKNLYSIISPLSVVRRKEHNDIFGSIIFNCKTKNNNLFNAMAIVVKEEESIVLTIISTLATSNNLIFLAKEIINSLYIK</sequence>
<dbReference type="PROSITE" id="PS50005">
    <property type="entry name" value="TPR"/>
    <property type="match status" value="3"/>
</dbReference>
<dbReference type="SUPFAM" id="SSF48452">
    <property type="entry name" value="TPR-like"/>
    <property type="match status" value="1"/>
</dbReference>
<dbReference type="InterPro" id="IPR051685">
    <property type="entry name" value="Ycf3/AcsC/BcsC/TPR_MFPF"/>
</dbReference>
<dbReference type="AlphaFoldDB" id="A0A5C8FBS8"/>
<feature type="repeat" description="TPR" evidence="3">
    <location>
        <begin position="118"/>
        <end position="151"/>
    </location>
</feature>
<organism evidence="4 5">
    <name type="scientific">Brachyspira pilosicoli</name>
    <name type="common">Serpulina pilosicoli</name>
    <dbReference type="NCBI Taxonomy" id="52584"/>
    <lineage>
        <taxon>Bacteria</taxon>
        <taxon>Pseudomonadati</taxon>
        <taxon>Spirochaetota</taxon>
        <taxon>Spirochaetia</taxon>
        <taxon>Brachyspirales</taxon>
        <taxon>Brachyspiraceae</taxon>
        <taxon>Brachyspira</taxon>
    </lineage>
</organism>
<reference evidence="4 5" key="1">
    <citation type="journal article" date="1992" name="Lakartidningen">
        <title>[Penicillin V and not amoxicillin is the first choice preparation in acute otitis].</title>
        <authorList>
            <person name="Kamme C."/>
            <person name="Lundgren K."/>
            <person name="Prellner K."/>
        </authorList>
    </citation>
    <scope>NUCLEOTIDE SEQUENCE [LARGE SCALE GENOMIC DNA]</scope>
    <source>
        <strain evidence="4 5">PC5538III-hc</strain>
    </source>
</reference>
<dbReference type="Proteomes" id="UP000323176">
    <property type="component" value="Unassembled WGS sequence"/>
</dbReference>
<keyword evidence="2 3" id="KW-0802">TPR repeat</keyword>
<name>A0A5C8FBS8_BRAPL</name>
<dbReference type="PANTHER" id="PTHR44943:SF10">
    <property type="match status" value="1"/>
</dbReference>
<evidence type="ECO:0000256" key="2">
    <source>
        <dbReference type="ARBA" id="ARBA00022803"/>
    </source>
</evidence>
<evidence type="ECO:0000313" key="4">
    <source>
        <dbReference type="EMBL" id="TXJ46541.1"/>
    </source>
</evidence>
<accession>A0A5C8FBS8</accession>
<comment type="caution">
    <text evidence="4">The sequence shown here is derived from an EMBL/GenBank/DDBJ whole genome shotgun (WGS) entry which is preliminary data.</text>
</comment>
<feature type="repeat" description="TPR" evidence="3">
    <location>
        <begin position="50"/>
        <end position="83"/>
    </location>
</feature>
<protein>
    <submittedName>
        <fullName evidence="4">Tetratricopeptide repeat protein</fullName>
    </submittedName>
</protein>
<dbReference type="OrthoDB" id="305929at2"/>
<feature type="repeat" description="TPR" evidence="3">
    <location>
        <begin position="152"/>
        <end position="185"/>
    </location>
</feature>
<dbReference type="Gene3D" id="1.25.40.10">
    <property type="entry name" value="Tetratricopeptide repeat domain"/>
    <property type="match status" value="1"/>
</dbReference>
<evidence type="ECO:0000256" key="1">
    <source>
        <dbReference type="ARBA" id="ARBA00022737"/>
    </source>
</evidence>
<dbReference type="InterPro" id="IPR011990">
    <property type="entry name" value="TPR-like_helical_dom_sf"/>
</dbReference>
<evidence type="ECO:0000256" key="3">
    <source>
        <dbReference type="PROSITE-ProRule" id="PRU00339"/>
    </source>
</evidence>
<dbReference type="SMART" id="SM00028">
    <property type="entry name" value="TPR"/>
    <property type="match status" value="3"/>
</dbReference>
<dbReference type="PANTHER" id="PTHR44943">
    <property type="entry name" value="CELLULOSE SYNTHASE OPERON PROTEIN C"/>
    <property type="match status" value="1"/>
</dbReference>